<feature type="active site" description="Proton donor" evidence="16">
    <location>
        <position position="231"/>
    </location>
</feature>
<dbReference type="PROSITE" id="PS51387">
    <property type="entry name" value="FAD_PCMH"/>
    <property type="match status" value="1"/>
</dbReference>
<protein>
    <recommendedName>
        <fullName evidence="16">UDP-N-acetylenolpyruvoylglucosamine reductase</fullName>
        <ecNumber evidence="16">1.3.1.98</ecNumber>
    </recommendedName>
    <alternativeName>
        <fullName evidence="16">UDP-N-acetylmuramate dehydrogenase</fullName>
    </alternativeName>
</protein>
<dbReference type="PANTHER" id="PTHR21071:SF4">
    <property type="entry name" value="UDP-N-ACETYLENOLPYRUVOYLGLUCOSAMINE REDUCTASE"/>
    <property type="match status" value="1"/>
</dbReference>
<evidence type="ECO:0000256" key="12">
    <source>
        <dbReference type="ARBA" id="ARBA00023002"/>
    </source>
</evidence>
<dbReference type="InterPro" id="IPR036635">
    <property type="entry name" value="MurB_C_sf"/>
</dbReference>
<dbReference type="InterPro" id="IPR011601">
    <property type="entry name" value="MurB_C"/>
</dbReference>
<evidence type="ECO:0000256" key="1">
    <source>
        <dbReference type="ARBA" id="ARBA00001974"/>
    </source>
</evidence>
<comment type="pathway">
    <text evidence="4 16">Cell wall biogenesis; peptidoglycan biosynthesis.</text>
</comment>
<keyword evidence="13 16" id="KW-0131">Cell cycle</keyword>
<dbReference type="UniPathway" id="UPA00219"/>
<dbReference type="Gene3D" id="3.30.465.10">
    <property type="match status" value="1"/>
</dbReference>
<dbReference type="EMBL" id="JACHGW010000001">
    <property type="protein sequence ID" value="MBB6049238.1"/>
    <property type="molecule type" value="Genomic_DNA"/>
</dbReference>
<dbReference type="GO" id="GO:0071949">
    <property type="term" value="F:FAD binding"/>
    <property type="evidence" value="ECO:0007669"/>
    <property type="project" value="InterPro"/>
</dbReference>
<dbReference type="GO" id="GO:0071555">
    <property type="term" value="P:cell wall organization"/>
    <property type="evidence" value="ECO:0007669"/>
    <property type="project" value="UniProtKB-KW"/>
</dbReference>
<feature type="active site" evidence="16">
    <location>
        <position position="155"/>
    </location>
</feature>
<evidence type="ECO:0000313" key="18">
    <source>
        <dbReference type="EMBL" id="MBB6049238.1"/>
    </source>
</evidence>
<comment type="cofactor">
    <cofactor evidence="1 16">
        <name>FAD</name>
        <dbReference type="ChEBI" id="CHEBI:57692"/>
    </cofactor>
</comment>
<dbReference type="GO" id="GO:0008762">
    <property type="term" value="F:UDP-N-acetylmuramate dehydrogenase activity"/>
    <property type="evidence" value="ECO:0007669"/>
    <property type="project" value="UniProtKB-UniRule"/>
</dbReference>
<organism evidence="18 19">
    <name type="scientific">Armatimonas rosea</name>
    <dbReference type="NCBI Taxonomy" id="685828"/>
    <lineage>
        <taxon>Bacteria</taxon>
        <taxon>Bacillati</taxon>
        <taxon>Armatimonadota</taxon>
        <taxon>Armatimonadia</taxon>
        <taxon>Armatimonadales</taxon>
        <taxon>Armatimonadaceae</taxon>
        <taxon>Armatimonas</taxon>
    </lineage>
</organism>
<keyword evidence="5 16" id="KW-0963">Cytoplasm</keyword>
<evidence type="ECO:0000256" key="15">
    <source>
        <dbReference type="ARBA" id="ARBA00048914"/>
    </source>
</evidence>
<evidence type="ECO:0000256" key="4">
    <source>
        <dbReference type="ARBA" id="ARBA00004752"/>
    </source>
</evidence>
<comment type="catalytic activity">
    <reaction evidence="15 16">
        <text>UDP-N-acetyl-alpha-D-muramate + NADP(+) = UDP-N-acetyl-3-O-(1-carboxyvinyl)-alpha-D-glucosamine + NADPH + H(+)</text>
        <dbReference type="Rhea" id="RHEA:12248"/>
        <dbReference type="ChEBI" id="CHEBI:15378"/>
        <dbReference type="ChEBI" id="CHEBI:57783"/>
        <dbReference type="ChEBI" id="CHEBI:58349"/>
        <dbReference type="ChEBI" id="CHEBI:68483"/>
        <dbReference type="ChEBI" id="CHEBI:70757"/>
        <dbReference type="EC" id="1.3.1.98"/>
    </reaction>
</comment>
<dbReference type="SUPFAM" id="SSF56176">
    <property type="entry name" value="FAD-binding/transporter-associated domain-like"/>
    <property type="match status" value="1"/>
</dbReference>
<evidence type="ECO:0000256" key="8">
    <source>
        <dbReference type="ARBA" id="ARBA00022827"/>
    </source>
</evidence>
<evidence type="ECO:0000256" key="2">
    <source>
        <dbReference type="ARBA" id="ARBA00003921"/>
    </source>
</evidence>
<dbReference type="GO" id="GO:0051301">
    <property type="term" value="P:cell division"/>
    <property type="evidence" value="ECO:0007669"/>
    <property type="project" value="UniProtKB-KW"/>
</dbReference>
<keyword evidence="8 16" id="KW-0274">FAD</keyword>
<evidence type="ECO:0000256" key="16">
    <source>
        <dbReference type="HAMAP-Rule" id="MF_00037"/>
    </source>
</evidence>
<keyword evidence="9 16" id="KW-0521">NADP</keyword>
<dbReference type="Gene3D" id="3.90.78.10">
    <property type="entry name" value="UDP-N-acetylenolpyruvoylglucosamine reductase, C-terminal domain"/>
    <property type="match status" value="1"/>
</dbReference>
<sequence length="348" mass="37010">MFLENIPLAPRTTLGVGGLARFFAALTTITEVHAALVEAQQRSLPVFVLGGGSNLVVADAGWPGLVLAPQLTHQDGGIVGAGTDWNTFVDHCVAQNLAGVECLAGIPGTVGATPIQNVGAYGQEVSETIVSVTALDRQSLELRTFSKAECRFAYRQSRFNTDELGRWLIVEVTFQLQENATPALKYRDLVQHFEEAPHPTLAEVAAAVRQIRAKKGMVVDPHDPDSRSAGSFFKNPILEAPLVPDDAPRFAQPDGTVKVPAAWLIERSGLTRGETLAGGMGLSSKHILALVNQGGATSADVVEAAKRVQERVHQHWGVVLHPEPIFVGFSGSEALPEGATVISSAPPQ</sequence>
<dbReference type="EC" id="1.3.1.98" evidence="16"/>
<dbReference type="Proteomes" id="UP000520814">
    <property type="component" value="Unassembled WGS sequence"/>
</dbReference>
<evidence type="ECO:0000256" key="14">
    <source>
        <dbReference type="ARBA" id="ARBA00023316"/>
    </source>
</evidence>
<comment type="function">
    <text evidence="2 16">Cell wall formation.</text>
</comment>
<evidence type="ECO:0000256" key="5">
    <source>
        <dbReference type="ARBA" id="ARBA00022490"/>
    </source>
</evidence>
<gene>
    <name evidence="16" type="primary">murB</name>
    <name evidence="18" type="ORF">HNQ39_001000</name>
</gene>
<name>A0A7W9SNH2_ARMRO</name>
<keyword evidence="19" id="KW-1185">Reference proteome</keyword>
<evidence type="ECO:0000256" key="9">
    <source>
        <dbReference type="ARBA" id="ARBA00022857"/>
    </source>
</evidence>
<keyword evidence="14 16" id="KW-0961">Cell wall biogenesis/degradation</keyword>
<dbReference type="GO" id="GO:0009252">
    <property type="term" value="P:peptidoglycan biosynthetic process"/>
    <property type="evidence" value="ECO:0007669"/>
    <property type="project" value="UniProtKB-UniRule"/>
</dbReference>
<comment type="similarity">
    <text evidence="16">Belongs to the MurB family.</text>
</comment>
<evidence type="ECO:0000256" key="11">
    <source>
        <dbReference type="ARBA" id="ARBA00022984"/>
    </source>
</evidence>
<dbReference type="InterPro" id="IPR016169">
    <property type="entry name" value="FAD-bd_PCMH_sub2"/>
</dbReference>
<feature type="domain" description="FAD-binding PCMH-type" evidence="17">
    <location>
        <begin position="15"/>
        <end position="179"/>
    </location>
</feature>
<dbReference type="GO" id="GO:0005829">
    <property type="term" value="C:cytosol"/>
    <property type="evidence" value="ECO:0007669"/>
    <property type="project" value="TreeGrafter"/>
</dbReference>
<dbReference type="SUPFAM" id="SSF56194">
    <property type="entry name" value="Uridine diphospho-N-Acetylenolpyruvylglucosamine reductase, MurB, C-terminal domain"/>
    <property type="match status" value="1"/>
</dbReference>
<dbReference type="InterPro" id="IPR016167">
    <property type="entry name" value="FAD-bd_PCMH_sub1"/>
</dbReference>
<feature type="active site" evidence="16">
    <location>
        <position position="323"/>
    </location>
</feature>
<dbReference type="InterPro" id="IPR003170">
    <property type="entry name" value="MurB"/>
</dbReference>
<dbReference type="InterPro" id="IPR036318">
    <property type="entry name" value="FAD-bd_PCMH-like_sf"/>
</dbReference>
<dbReference type="Pfam" id="PF01565">
    <property type="entry name" value="FAD_binding_4"/>
    <property type="match status" value="1"/>
</dbReference>
<comment type="caution">
    <text evidence="18">The sequence shown here is derived from an EMBL/GenBank/DDBJ whole genome shotgun (WGS) entry which is preliminary data.</text>
</comment>
<dbReference type="AlphaFoldDB" id="A0A7W9SNH2"/>
<evidence type="ECO:0000313" key="19">
    <source>
        <dbReference type="Proteomes" id="UP000520814"/>
    </source>
</evidence>
<evidence type="ECO:0000256" key="10">
    <source>
        <dbReference type="ARBA" id="ARBA00022960"/>
    </source>
</evidence>
<dbReference type="InterPro" id="IPR006094">
    <property type="entry name" value="Oxid_FAD_bind_N"/>
</dbReference>
<dbReference type="NCBIfam" id="TIGR00179">
    <property type="entry name" value="murB"/>
    <property type="match status" value="1"/>
</dbReference>
<accession>A0A7W9SNH2</accession>
<evidence type="ECO:0000259" key="17">
    <source>
        <dbReference type="PROSITE" id="PS51387"/>
    </source>
</evidence>
<keyword evidence="7 16" id="KW-0285">Flavoprotein</keyword>
<dbReference type="NCBIfam" id="NF010478">
    <property type="entry name" value="PRK13903.1"/>
    <property type="match status" value="1"/>
</dbReference>
<comment type="subcellular location">
    <subcellularLocation>
        <location evidence="3 16">Cytoplasm</location>
    </subcellularLocation>
</comment>
<dbReference type="Pfam" id="PF02873">
    <property type="entry name" value="MurB_C"/>
    <property type="match status" value="1"/>
</dbReference>
<evidence type="ECO:0000256" key="13">
    <source>
        <dbReference type="ARBA" id="ARBA00023306"/>
    </source>
</evidence>
<keyword evidence="12 16" id="KW-0560">Oxidoreductase</keyword>
<evidence type="ECO:0000256" key="6">
    <source>
        <dbReference type="ARBA" id="ARBA00022618"/>
    </source>
</evidence>
<proteinExistence type="inferred from homology"/>
<dbReference type="Gene3D" id="3.30.43.10">
    <property type="entry name" value="Uridine Diphospho-n-acetylenolpyruvylglucosamine Reductase, domain 2"/>
    <property type="match status" value="1"/>
</dbReference>
<evidence type="ECO:0000256" key="7">
    <source>
        <dbReference type="ARBA" id="ARBA00022630"/>
    </source>
</evidence>
<keyword evidence="11 16" id="KW-0573">Peptidoglycan synthesis</keyword>
<dbReference type="RefSeq" id="WP_221289810.1">
    <property type="nucleotide sequence ID" value="NZ_JACHGW010000001.1"/>
</dbReference>
<evidence type="ECO:0000256" key="3">
    <source>
        <dbReference type="ARBA" id="ARBA00004496"/>
    </source>
</evidence>
<dbReference type="InterPro" id="IPR016166">
    <property type="entry name" value="FAD-bd_PCMH"/>
</dbReference>
<keyword evidence="6 16" id="KW-0132">Cell division</keyword>
<dbReference type="PANTHER" id="PTHR21071">
    <property type="entry name" value="UDP-N-ACETYLENOLPYRUVOYLGLUCOSAMINE REDUCTASE"/>
    <property type="match status" value="1"/>
</dbReference>
<reference evidence="18 19" key="1">
    <citation type="submission" date="2020-08" db="EMBL/GenBank/DDBJ databases">
        <title>Genomic Encyclopedia of Type Strains, Phase IV (KMG-IV): sequencing the most valuable type-strain genomes for metagenomic binning, comparative biology and taxonomic classification.</title>
        <authorList>
            <person name="Goeker M."/>
        </authorList>
    </citation>
    <scope>NUCLEOTIDE SEQUENCE [LARGE SCALE GENOMIC DNA]</scope>
    <source>
        <strain evidence="18 19">DSM 23562</strain>
    </source>
</reference>
<keyword evidence="10 16" id="KW-0133">Cell shape</keyword>
<dbReference type="HAMAP" id="MF_00037">
    <property type="entry name" value="MurB"/>
    <property type="match status" value="1"/>
</dbReference>
<dbReference type="GO" id="GO:0008360">
    <property type="term" value="P:regulation of cell shape"/>
    <property type="evidence" value="ECO:0007669"/>
    <property type="project" value="UniProtKB-KW"/>
</dbReference>